<dbReference type="InterPro" id="IPR050103">
    <property type="entry name" value="Class-III_PLP-dep_AT"/>
</dbReference>
<dbReference type="InterPro" id="IPR004636">
    <property type="entry name" value="AcOrn/SuccOrn_fam"/>
</dbReference>
<dbReference type="NCBIfam" id="NF002325">
    <property type="entry name" value="PRK01278.1"/>
    <property type="match status" value="1"/>
</dbReference>
<comment type="subcellular location">
    <subcellularLocation>
        <location evidence="5">Cytoplasm</location>
    </subcellularLocation>
</comment>
<proteinExistence type="inferred from homology"/>
<dbReference type="HAMAP" id="MF_01107">
    <property type="entry name" value="ArgD_aminotrans_3"/>
    <property type="match status" value="1"/>
</dbReference>
<dbReference type="GO" id="GO:0003992">
    <property type="term" value="F:N2-acetyl-L-ornithine:2-oxoglutarate 5-aminotransferase activity"/>
    <property type="evidence" value="ECO:0007669"/>
    <property type="project" value="UniProtKB-EC"/>
</dbReference>
<evidence type="ECO:0000256" key="4">
    <source>
        <dbReference type="ARBA" id="ARBA00022898"/>
    </source>
</evidence>
<dbReference type="Pfam" id="PF00202">
    <property type="entry name" value="Aminotran_3"/>
    <property type="match status" value="1"/>
</dbReference>
<reference evidence="6" key="1">
    <citation type="submission" date="2020-03" db="EMBL/GenBank/DDBJ databases">
        <title>Draft sequencing of Paenibacilllus sp. S3N08.</title>
        <authorList>
            <person name="Kim D.-U."/>
        </authorList>
    </citation>
    <scope>NUCLEOTIDE SEQUENCE</scope>
    <source>
        <strain evidence="6">S3N08</strain>
    </source>
</reference>
<dbReference type="CDD" id="cd00610">
    <property type="entry name" value="OAT_like"/>
    <property type="match status" value="1"/>
</dbReference>
<comment type="pathway">
    <text evidence="5">Amino-acid biosynthesis; L-arginine biosynthesis; N(2)-acetyl-L-ornithine from L-glutamate: step 4/4.</text>
</comment>
<feature type="binding site" evidence="5">
    <location>
        <position position="277"/>
    </location>
    <ligand>
        <name>pyridoxal 5'-phosphate</name>
        <dbReference type="ChEBI" id="CHEBI:597326"/>
    </ligand>
</feature>
<comment type="catalytic activity">
    <reaction evidence="5">
        <text>N(2)-acetyl-L-ornithine + 2-oxoglutarate = N-acetyl-L-glutamate 5-semialdehyde + L-glutamate</text>
        <dbReference type="Rhea" id="RHEA:18049"/>
        <dbReference type="ChEBI" id="CHEBI:16810"/>
        <dbReference type="ChEBI" id="CHEBI:29123"/>
        <dbReference type="ChEBI" id="CHEBI:29985"/>
        <dbReference type="ChEBI" id="CHEBI:57805"/>
        <dbReference type="EC" id="2.6.1.11"/>
    </reaction>
</comment>
<dbReference type="PROSITE" id="PS00600">
    <property type="entry name" value="AA_TRANSFER_CLASS_3"/>
    <property type="match status" value="1"/>
</dbReference>
<feature type="modified residue" description="N6-(pyridoxal phosphate)lysine" evidence="5">
    <location>
        <position position="248"/>
    </location>
</feature>
<evidence type="ECO:0000256" key="1">
    <source>
        <dbReference type="ARBA" id="ARBA00022576"/>
    </source>
</evidence>
<comment type="cofactor">
    <cofactor evidence="5">
        <name>pyridoxal 5'-phosphate</name>
        <dbReference type="ChEBI" id="CHEBI:597326"/>
    </cofactor>
    <text evidence="5">Binds 1 pyridoxal phosphate per subunit.</text>
</comment>
<feature type="binding site" evidence="5">
    <location>
        <begin position="100"/>
        <end position="101"/>
    </location>
    <ligand>
        <name>pyridoxal 5'-phosphate</name>
        <dbReference type="ChEBI" id="CHEBI:597326"/>
    </ligand>
</feature>
<comment type="subunit">
    <text evidence="5">Homodimer.</text>
</comment>
<feature type="binding site" evidence="5">
    <location>
        <position position="137"/>
    </location>
    <ligand>
        <name>N(2)-acetyl-L-ornithine</name>
        <dbReference type="ChEBI" id="CHEBI:57805"/>
    </ligand>
</feature>
<dbReference type="Proteomes" id="UP001165962">
    <property type="component" value="Unassembled WGS sequence"/>
</dbReference>
<name>A0ABX0JEC6_9BACL</name>
<dbReference type="PANTHER" id="PTHR11986:SF79">
    <property type="entry name" value="ACETYLORNITHINE AMINOTRANSFERASE, MITOCHONDRIAL"/>
    <property type="match status" value="1"/>
</dbReference>
<evidence type="ECO:0000256" key="5">
    <source>
        <dbReference type="HAMAP-Rule" id="MF_01107"/>
    </source>
</evidence>
<dbReference type="RefSeq" id="WP_166154299.1">
    <property type="nucleotide sequence ID" value="NZ_JAAOIW010000014.1"/>
</dbReference>
<keyword evidence="4 5" id="KW-0663">Pyridoxal phosphate</keyword>
<dbReference type="InterPro" id="IPR015422">
    <property type="entry name" value="PyrdxlP-dep_Trfase_small"/>
</dbReference>
<comment type="similarity">
    <text evidence="5">Belongs to the class-III pyridoxal-phosphate-dependent aminotransferase family. ArgD subfamily.</text>
</comment>
<keyword evidence="3 5" id="KW-0808">Transferase</keyword>
<gene>
    <name evidence="5" type="primary">argD</name>
    <name evidence="6" type="ORF">G9U52_29215</name>
</gene>
<keyword evidence="7" id="KW-1185">Reference proteome</keyword>
<accession>A0ABX0JEC6</accession>
<dbReference type="Gene3D" id="3.40.640.10">
    <property type="entry name" value="Type I PLP-dependent aspartate aminotransferase-like (Major domain)"/>
    <property type="match status" value="1"/>
</dbReference>
<keyword evidence="5" id="KW-0055">Arginine biosynthesis</keyword>
<dbReference type="PANTHER" id="PTHR11986">
    <property type="entry name" value="AMINOTRANSFERASE CLASS III"/>
    <property type="match status" value="1"/>
</dbReference>
<evidence type="ECO:0000313" key="7">
    <source>
        <dbReference type="Proteomes" id="UP001165962"/>
    </source>
</evidence>
<feature type="binding site" evidence="5">
    <location>
        <position position="134"/>
    </location>
    <ligand>
        <name>pyridoxal 5'-phosphate</name>
        <dbReference type="ChEBI" id="CHEBI:597326"/>
    </ligand>
</feature>
<comment type="caution">
    <text evidence="6">The sequence shown here is derived from an EMBL/GenBank/DDBJ whole genome shotgun (WGS) entry which is preliminary data.</text>
</comment>
<evidence type="ECO:0000313" key="6">
    <source>
        <dbReference type="EMBL" id="NHN33903.1"/>
    </source>
</evidence>
<evidence type="ECO:0000256" key="2">
    <source>
        <dbReference type="ARBA" id="ARBA00022605"/>
    </source>
</evidence>
<feature type="binding site" evidence="5">
    <location>
        <position position="276"/>
    </location>
    <ligand>
        <name>N(2)-acetyl-L-ornithine</name>
        <dbReference type="ChEBI" id="CHEBI:57805"/>
    </ligand>
</feature>
<dbReference type="InterPro" id="IPR005814">
    <property type="entry name" value="Aminotrans_3"/>
</dbReference>
<dbReference type="PIRSF" id="PIRSF000521">
    <property type="entry name" value="Transaminase_4ab_Lys_Orn"/>
    <property type="match status" value="1"/>
</dbReference>
<keyword evidence="5" id="KW-0963">Cytoplasm</keyword>
<dbReference type="EMBL" id="JAAOIW010000014">
    <property type="protein sequence ID" value="NHN33903.1"/>
    <property type="molecule type" value="Genomic_DNA"/>
</dbReference>
<dbReference type="InterPro" id="IPR049704">
    <property type="entry name" value="Aminotrans_3_PPA_site"/>
</dbReference>
<dbReference type="NCBIfam" id="TIGR00707">
    <property type="entry name" value="argD"/>
    <property type="match status" value="1"/>
</dbReference>
<evidence type="ECO:0000256" key="3">
    <source>
        <dbReference type="ARBA" id="ARBA00022679"/>
    </source>
</evidence>
<dbReference type="SUPFAM" id="SSF53383">
    <property type="entry name" value="PLP-dependent transferases"/>
    <property type="match status" value="1"/>
</dbReference>
<comment type="miscellaneous">
    <text evidence="5">May also have succinyldiaminopimelate aminotransferase activity, thus carrying out the corresponding step in lysine biosynthesis.</text>
</comment>
<dbReference type="Gene3D" id="3.90.1150.10">
    <property type="entry name" value="Aspartate Aminotransferase, domain 1"/>
    <property type="match status" value="1"/>
</dbReference>
<keyword evidence="1 5" id="KW-0032">Aminotransferase</keyword>
<dbReference type="InterPro" id="IPR015424">
    <property type="entry name" value="PyrdxlP-dep_Trfase"/>
</dbReference>
<organism evidence="6 7">
    <name type="scientific">Paenibacillus agricola</name>
    <dbReference type="NCBI Taxonomy" id="2716264"/>
    <lineage>
        <taxon>Bacteria</taxon>
        <taxon>Bacillati</taxon>
        <taxon>Bacillota</taxon>
        <taxon>Bacilli</taxon>
        <taxon>Bacillales</taxon>
        <taxon>Paenibacillaceae</taxon>
        <taxon>Paenibacillus</taxon>
    </lineage>
</organism>
<keyword evidence="2 5" id="KW-0028">Amino-acid biosynthesis</keyword>
<dbReference type="EC" id="2.6.1.11" evidence="5"/>
<dbReference type="InterPro" id="IPR015421">
    <property type="entry name" value="PyrdxlP-dep_Trfase_major"/>
</dbReference>
<sequence>MREGAKALFPNYGSRYNLAFVKGEGSRLWDENGKQYLDLMSGIAVTNLGHVPKQVADRLKEQIDQIWHTSNLFHIPNQEKLAQLLTDNSCGDAVFFGNSGAEANEAAIKLARRYFNKVLGKPEQYEIISFQQSFHGRTLATLTATGQDKVKEGFAPLPIGFAYAPYNDAEALEQAITPQTCAIMLEMVQGEGGVNRANPEFIKQVVALCEQHGLLLIVDEIQTGVGRTGKLFAYEHYGIEPDIFTLAKGLGSGMPIGAMVGKEKLREAFSAGSHGSTFGGNYLSTAAGVATLETILEGKLSERAAEMGDYIVSELSKQLADNPLVSEVRGLGLLIGIECTQPVADLITTLQEHAVLVISAGPNVIRLAPSLLITKEEVDEGLAVICSVLGKHAQQAQAATAVQ</sequence>
<protein>
    <recommendedName>
        <fullName evidence="5">Acetylornithine aminotransferase</fullName>
        <shortName evidence="5">ACOAT</shortName>
        <ecNumber evidence="5">2.6.1.11</ecNumber>
    </recommendedName>
</protein>
<feature type="binding site" evidence="5">
    <location>
        <begin position="219"/>
        <end position="222"/>
    </location>
    <ligand>
        <name>pyridoxal 5'-phosphate</name>
        <dbReference type="ChEBI" id="CHEBI:597326"/>
    </ligand>
</feature>
<dbReference type="NCBIfam" id="NF002797">
    <property type="entry name" value="PRK02936.1"/>
    <property type="match status" value="1"/>
</dbReference>